<evidence type="ECO:0000313" key="9">
    <source>
        <dbReference type="Proteomes" id="UP000229966"/>
    </source>
</evidence>
<feature type="active site" description="Nucleophile" evidence="6">
    <location>
        <position position="200"/>
    </location>
</feature>
<evidence type="ECO:0000256" key="1">
    <source>
        <dbReference type="ARBA" id="ARBA00004752"/>
    </source>
</evidence>
<evidence type="ECO:0000256" key="5">
    <source>
        <dbReference type="ARBA" id="ARBA00023316"/>
    </source>
</evidence>
<sequence length="225" mass="25156">MARLVVVFALGFSMLFLGSQASKAYLNGKPIITPKVSHSLLLASAIKTTPVPKKILSDKSVRQAQSQNLKQVVTITQHNILAEQPSVRLQPRSRMSKICEQARLIVVSIPEQRLYVHEGEQIRWVMLCSTASSGINLPPDENMDGIHNHFGMFSILDKQKNKFSIIYRVAMPYALHYHGGHYIHATQLTEFLGTPASHGCVRLKLSDAKKLYDWAEVGDLVNIEP</sequence>
<accession>A0A2M7CI65</accession>
<dbReference type="EMBL" id="PEUM01000060">
    <property type="protein sequence ID" value="PIV25327.1"/>
    <property type="molecule type" value="Genomic_DNA"/>
</dbReference>
<proteinExistence type="predicted"/>
<dbReference type="Gene3D" id="2.40.440.10">
    <property type="entry name" value="L,D-transpeptidase catalytic domain-like"/>
    <property type="match status" value="1"/>
</dbReference>
<keyword evidence="5 6" id="KW-0961">Cell wall biogenesis/degradation</keyword>
<dbReference type="GO" id="GO:0071555">
    <property type="term" value="P:cell wall organization"/>
    <property type="evidence" value="ECO:0007669"/>
    <property type="project" value="UniProtKB-UniRule"/>
</dbReference>
<keyword evidence="3 6" id="KW-0133">Cell shape</keyword>
<dbReference type="PANTHER" id="PTHR30582">
    <property type="entry name" value="L,D-TRANSPEPTIDASE"/>
    <property type="match status" value="1"/>
</dbReference>
<name>A0A2M7CI65_9BACT</name>
<comment type="pathway">
    <text evidence="1 6">Cell wall biogenesis; peptidoglycan biosynthesis.</text>
</comment>
<dbReference type="Proteomes" id="UP000229966">
    <property type="component" value="Unassembled WGS sequence"/>
</dbReference>
<dbReference type="SUPFAM" id="SSF141523">
    <property type="entry name" value="L,D-transpeptidase catalytic domain-like"/>
    <property type="match status" value="1"/>
</dbReference>
<dbReference type="GO" id="GO:0016740">
    <property type="term" value="F:transferase activity"/>
    <property type="evidence" value="ECO:0007669"/>
    <property type="project" value="UniProtKB-KW"/>
</dbReference>
<reference evidence="9" key="1">
    <citation type="submission" date="2017-09" db="EMBL/GenBank/DDBJ databases">
        <title>Depth-based differentiation of microbial function through sediment-hosted aquifers and enrichment of novel symbionts in the deep terrestrial subsurface.</title>
        <authorList>
            <person name="Probst A.J."/>
            <person name="Ladd B."/>
            <person name="Jarett J.K."/>
            <person name="Geller-Mcgrath D.E."/>
            <person name="Sieber C.M.K."/>
            <person name="Emerson J.B."/>
            <person name="Anantharaman K."/>
            <person name="Thomas B.C."/>
            <person name="Malmstrom R."/>
            <person name="Stieglmeier M."/>
            <person name="Klingl A."/>
            <person name="Woyke T."/>
            <person name="Ryan C.M."/>
            <person name="Banfield J.F."/>
        </authorList>
    </citation>
    <scope>NUCLEOTIDE SEQUENCE [LARGE SCALE GENOMIC DNA]</scope>
</reference>
<dbReference type="UniPathway" id="UPA00219"/>
<keyword evidence="2" id="KW-0808">Transferase</keyword>
<comment type="caution">
    <text evidence="8">The sequence shown here is derived from an EMBL/GenBank/DDBJ whole genome shotgun (WGS) entry which is preliminary data.</text>
</comment>
<gene>
    <name evidence="8" type="ORF">COS38_02230</name>
</gene>
<evidence type="ECO:0000256" key="3">
    <source>
        <dbReference type="ARBA" id="ARBA00022960"/>
    </source>
</evidence>
<dbReference type="GO" id="GO:0071972">
    <property type="term" value="F:peptidoglycan L,D-transpeptidase activity"/>
    <property type="evidence" value="ECO:0007669"/>
    <property type="project" value="TreeGrafter"/>
</dbReference>
<feature type="active site" description="Proton donor/acceptor" evidence="6">
    <location>
        <position position="184"/>
    </location>
</feature>
<dbReference type="CDD" id="cd16913">
    <property type="entry name" value="YkuD_like"/>
    <property type="match status" value="1"/>
</dbReference>
<dbReference type="PROSITE" id="PS52029">
    <property type="entry name" value="LD_TPASE"/>
    <property type="match status" value="1"/>
</dbReference>
<evidence type="ECO:0000259" key="7">
    <source>
        <dbReference type="PROSITE" id="PS52029"/>
    </source>
</evidence>
<protein>
    <recommendedName>
        <fullName evidence="7">L,D-TPase catalytic domain-containing protein</fullName>
    </recommendedName>
</protein>
<dbReference type="AlphaFoldDB" id="A0A2M7CI65"/>
<organism evidence="8 9">
    <name type="scientific">Candidatus Berkelbacteria bacterium CG03_land_8_20_14_0_80_40_36</name>
    <dbReference type="NCBI Taxonomy" id="1974509"/>
    <lineage>
        <taxon>Bacteria</taxon>
        <taxon>Candidatus Berkelbacteria</taxon>
    </lineage>
</organism>
<feature type="domain" description="L,D-TPase catalytic" evidence="7">
    <location>
        <begin position="103"/>
        <end position="224"/>
    </location>
</feature>
<dbReference type="Pfam" id="PF03734">
    <property type="entry name" value="YkuD"/>
    <property type="match status" value="1"/>
</dbReference>
<dbReference type="InterPro" id="IPR005490">
    <property type="entry name" value="LD_TPept_cat_dom"/>
</dbReference>
<dbReference type="GO" id="GO:0018104">
    <property type="term" value="P:peptidoglycan-protein cross-linking"/>
    <property type="evidence" value="ECO:0007669"/>
    <property type="project" value="TreeGrafter"/>
</dbReference>
<evidence type="ECO:0000256" key="6">
    <source>
        <dbReference type="PROSITE-ProRule" id="PRU01373"/>
    </source>
</evidence>
<dbReference type="InterPro" id="IPR050979">
    <property type="entry name" value="LD-transpeptidase"/>
</dbReference>
<keyword evidence="4 6" id="KW-0573">Peptidoglycan synthesis</keyword>
<dbReference type="GO" id="GO:0008360">
    <property type="term" value="P:regulation of cell shape"/>
    <property type="evidence" value="ECO:0007669"/>
    <property type="project" value="UniProtKB-UniRule"/>
</dbReference>
<dbReference type="InterPro" id="IPR038063">
    <property type="entry name" value="Transpep_catalytic_dom"/>
</dbReference>
<evidence type="ECO:0000256" key="2">
    <source>
        <dbReference type="ARBA" id="ARBA00022679"/>
    </source>
</evidence>
<dbReference type="PANTHER" id="PTHR30582:SF2">
    <property type="entry name" value="L,D-TRANSPEPTIDASE YCIB-RELATED"/>
    <property type="match status" value="1"/>
</dbReference>
<evidence type="ECO:0000313" key="8">
    <source>
        <dbReference type="EMBL" id="PIV25327.1"/>
    </source>
</evidence>
<evidence type="ECO:0000256" key="4">
    <source>
        <dbReference type="ARBA" id="ARBA00022984"/>
    </source>
</evidence>
<dbReference type="GO" id="GO:0005576">
    <property type="term" value="C:extracellular region"/>
    <property type="evidence" value="ECO:0007669"/>
    <property type="project" value="TreeGrafter"/>
</dbReference>